<dbReference type="FunFam" id="2.60.40.790:FF:000049">
    <property type="entry name" value="Increased DNA methylation 3"/>
    <property type="match status" value="1"/>
</dbReference>
<evidence type="ECO:0000313" key="3">
    <source>
        <dbReference type="Proteomes" id="UP000607653"/>
    </source>
</evidence>
<dbReference type="CDD" id="cd06464">
    <property type="entry name" value="ACD_sHsps-like"/>
    <property type="match status" value="1"/>
</dbReference>
<dbReference type="EMBL" id="DUZY01000002">
    <property type="protein sequence ID" value="DAD27627.1"/>
    <property type="molecule type" value="Genomic_DNA"/>
</dbReference>
<accession>A0A822Y593</accession>
<dbReference type="Proteomes" id="UP000607653">
    <property type="component" value="Unassembled WGS sequence"/>
</dbReference>
<feature type="chain" id="PRO_5032363678" description="Increased DNA methylation 3-like" evidence="1">
    <location>
        <begin position="27"/>
        <end position="443"/>
    </location>
</feature>
<gene>
    <name evidence="2" type="ORF">HUJ06_029095</name>
</gene>
<evidence type="ECO:0000313" key="2">
    <source>
        <dbReference type="EMBL" id="DAD27627.1"/>
    </source>
</evidence>
<dbReference type="InterPro" id="IPR039321">
    <property type="entry name" value="IDM2/3-like"/>
</dbReference>
<name>A0A822Y593_NELNU</name>
<dbReference type="PANTHER" id="PTHR34661">
    <property type="entry name" value="INCREASED DNA METHYLATION 3"/>
    <property type="match status" value="1"/>
</dbReference>
<comment type="caution">
    <text evidence="2">The sequence shown here is derived from an EMBL/GenBank/DDBJ whole genome shotgun (WGS) entry which is preliminary data.</text>
</comment>
<evidence type="ECO:0008006" key="4">
    <source>
        <dbReference type="Google" id="ProtNLM"/>
    </source>
</evidence>
<organism evidence="2 3">
    <name type="scientific">Nelumbo nucifera</name>
    <name type="common">Sacred lotus</name>
    <dbReference type="NCBI Taxonomy" id="4432"/>
    <lineage>
        <taxon>Eukaryota</taxon>
        <taxon>Viridiplantae</taxon>
        <taxon>Streptophyta</taxon>
        <taxon>Embryophyta</taxon>
        <taxon>Tracheophyta</taxon>
        <taxon>Spermatophyta</taxon>
        <taxon>Magnoliopsida</taxon>
        <taxon>Proteales</taxon>
        <taxon>Nelumbonaceae</taxon>
        <taxon>Nelumbo</taxon>
    </lineage>
</organism>
<dbReference type="AlphaFoldDB" id="A0A822Y593"/>
<keyword evidence="1" id="KW-0732">Signal</keyword>
<feature type="signal peptide" evidence="1">
    <location>
        <begin position="1"/>
        <end position="26"/>
    </location>
</feature>
<dbReference type="Gene3D" id="2.60.40.790">
    <property type="match status" value="1"/>
</dbReference>
<protein>
    <recommendedName>
        <fullName evidence="4">Increased DNA methylation 3-like</fullName>
    </recommendedName>
</protein>
<evidence type="ECO:0000256" key="1">
    <source>
        <dbReference type="SAM" id="SignalP"/>
    </source>
</evidence>
<proteinExistence type="predicted"/>
<keyword evidence="3" id="KW-1185">Reference proteome</keyword>
<dbReference type="InterPro" id="IPR008978">
    <property type="entry name" value="HSP20-like_chaperone"/>
</dbReference>
<dbReference type="PANTHER" id="PTHR34661:SF1">
    <property type="entry name" value="INCREASED DNA METHYLATION 3"/>
    <property type="match status" value="1"/>
</dbReference>
<sequence length="443" mass="50248">MVESLETRTSRWLYLLILLFSQFCRPANLSYEAKSVTVKVLNHTNSMHIQGVNNQSKLLAEASVNDQRFLLNFIMGTFLGPDVKTDIPRRSVFERVAEGLPQYSLNDLGSSFVSLSQVEKLYYYILKNAHPSAILELHSLHMYLKGKLPLPNSGLLEDARQFTCIFPLGLHEQTTYKAKHKIFKGIILIENPDTSYIKLVDLERFRHLTGIYDMKISREEIQLFCHGYNTDKEENEPNNLGYWDATTEEEFSNENAPGSAKHRNVRKKRYLNDLLQIPTRIQGQQPIEDVLVRPCNLGGPSIVSLAPTPNMKQWNSKIPMVLTGAAKEGRAGPPIGLVDIGISRDAYLFRVALPGVKRDPGHLSCEIEHDGKVHLRGMTMTGEKFILRHSRIFRMQTQNLCPPGPFTISFSLPGPVDPRLFLPDFRSDGILEAVVMKYRKLDA</sequence>
<reference evidence="2 3" key="1">
    <citation type="journal article" date="2020" name="Mol. Biol. Evol.">
        <title>Distinct Expression and Methylation Patterns for Genes with Different Fates following a Single Whole-Genome Duplication in Flowering Plants.</title>
        <authorList>
            <person name="Shi T."/>
            <person name="Rahmani R.S."/>
            <person name="Gugger P.F."/>
            <person name="Wang M."/>
            <person name="Li H."/>
            <person name="Zhang Y."/>
            <person name="Li Z."/>
            <person name="Wang Q."/>
            <person name="Van de Peer Y."/>
            <person name="Marchal K."/>
            <person name="Chen J."/>
        </authorList>
    </citation>
    <scope>NUCLEOTIDE SEQUENCE [LARGE SCALE GENOMIC DNA]</scope>
    <source>
        <tissue evidence="2">Leaf</tissue>
    </source>
</reference>